<name>A0A518I9D3_9PLAN</name>
<dbReference type="EMBL" id="CP037452">
    <property type="protein sequence ID" value="QDV49718.1"/>
    <property type="molecule type" value="Genomic_DNA"/>
</dbReference>
<dbReference type="Proteomes" id="UP000318313">
    <property type="component" value="Chromosome"/>
</dbReference>
<keyword evidence="2" id="KW-1185">Reference proteome</keyword>
<protein>
    <submittedName>
        <fullName evidence="1">Uncharacterized protein</fullName>
    </submittedName>
</protein>
<organism evidence="1 2">
    <name type="scientific">Gimesia fumaroli</name>
    <dbReference type="NCBI Taxonomy" id="2527976"/>
    <lineage>
        <taxon>Bacteria</taxon>
        <taxon>Pseudomonadati</taxon>
        <taxon>Planctomycetota</taxon>
        <taxon>Planctomycetia</taxon>
        <taxon>Planctomycetales</taxon>
        <taxon>Planctomycetaceae</taxon>
        <taxon>Gimesia</taxon>
    </lineage>
</organism>
<gene>
    <name evidence="1" type="ORF">Enr17x_17390</name>
</gene>
<proteinExistence type="predicted"/>
<dbReference type="KEGG" id="gfm:Enr17x_17390"/>
<reference evidence="1 2" key="1">
    <citation type="submission" date="2019-03" db="EMBL/GenBank/DDBJ databases">
        <title>Deep-cultivation of Planctomycetes and their phenomic and genomic characterization uncovers novel biology.</title>
        <authorList>
            <person name="Wiegand S."/>
            <person name="Jogler M."/>
            <person name="Boedeker C."/>
            <person name="Pinto D."/>
            <person name="Vollmers J."/>
            <person name="Rivas-Marin E."/>
            <person name="Kohn T."/>
            <person name="Peeters S.H."/>
            <person name="Heuer A."/>
            <person name="Rast P."/>
            <person name="Oberbeckmann S."/>
            <person name="Bunk B."/>
            <person name="Jeske O."/>
            <person name="Meyerdierks A."/>
            <person name="Storesund J.E."/>
            <person name="Kallscheuer N."/>
            <person name="Luecker S."/>
            <person name="Lage O.M."/>
            <person name="Pohl T."/>
            <person name="Merkel B.J."/>
            <person name="Hornburger P."/>
            <person name="Mueller R.-W."/>
            <person name="Bruemmer F."/>
            <person name="Labrenz M."/>
            <person name="Spormann A.M."/>
            <person name="Op den Camp H."/>
            <person name="Overmann J."/>
            <person name="Amann R."/>
            <person name="Jetten M.S.M."/>
            <person name="Mascher T."/>
            <person name="Medema M.H."/>
            <person name="Devos D.P."/>
            <person name="Kaster A.-K."/>
            <person name="Ovreas L."/>
            <person name="Rohde M."/>
            <person name="Galperin M.Y."/>
            <person name="Jogler C."/>
        </authorList>
    </citation>
    <scope>NUCLEOTIDE SEQUENCE [LARGE SCALE GENOMIC DNA]</scope>
    <source>
        <strain evidence="1 2">Enr17</strain>
    </source>
</reference>
<dbReference type="AlphaFoldDB" id="A0A518I9D3"/>
<accession>A0A518I9D3</accession>
<evidence type="ECO:0000313" key="2">
    <source>
        <dbReference type="Proteomes" id="UP000318313"/>
    </source>
</evidence>
<evidence type="ECO:0000313" key="1">
    <source>
        <dbReference type="EMBL" id="QDV49718.1"/>
    </source>
</evidence>
<sequence length="153" mass="15572">MRVKDIFRVGAIICFASVWALGADCYLNQSKHQVLSAAEMRVTLGAAAACVDKVSQDNCTSEFSGCVPTSDPVKCSAGGCVKCTTDAAYSDCTTTGGTNYKTCNVTTTAGGCGTINTAPCEIQSGSCKCGTYVATTNACGKKEVTSTTPCPGG</sequence>